<evidence type="ECO:0008006" key="3">
    <source>
        <dbReference type="Google" id="ProtNLM"/>
    </source>
</evidence>
<dbReference type="InterPro" id="IPR036374">
    <property type="entry name" value="OxRdtase_Mopterin-bd_sf"/>
</dbReference>
<protein>
    <recommendedName>
        <fullName evidence="3">Oxidoreductase molybdopterin-binding domain-containing protein</fullName>
    </recommendedName>
</protein>
<dbReference type="STRING" id="1122206.SAMN02745753_04615"/>
<name>A0A1M5NBR0_9GAMM</name>
<keyword evidence="2" id="KW-1185">Reference proteome</keyword>
<dbReference type="Gene3D" id="3.90.420.10">
    <property type="entry name" value="Oxidoreductase, molybdopterin-binding domain"/>
    <property type="match status" value="1"/>
</dbReference>
<dbReference type="SUPFAM" id="SSF56524">
    <property type="entry name" value="Oxidoreductase molybdopterin-binding domain"/>
    <property type="match status" value="1"/>
</dbReference>
<accession>A0A1M5NBR0</accession>
<dbReference type="OrthoDB" id="5796037at2"/>
<sequence length="188" mass="21299">MKFFLSCVLFKTKAYKVINFCSIRQFLILVLSSFLTIPAYSVEVHSSDFPPSSDISPVLTLGMPGQEVLISMADIESLPMFETSEMVHFDGPQGRFSGVWLIDLLKQYGLNDAPRLRFIAIDGYEVFITKENRDRKQYLMVTRLNGLPIPPNNLGPLLLIIPSDVGLASHLTESKNYWIWALNEILIQ</sequence>
<evidence type="ECO:0000313" key="1">
    <source>
        <dbReference type="EMBL" id="SHG86433.1"/>
    </source>
</evidence>
<gene>
    <name evidence="1" type="ORF">SAMN02745753_04615</name>
</gene>
<organism evidence="1 2">
    <name type="scientific">Marinomonas polaris DSM 16579</name>
    <dbReference type="NCBI Taxonomy" id="1122206"/>
    <lineage>
        <taxon>Bacteria</taxon>
        <taxon>Pseudomonadati</taxon>
        <taxon>Pseudomonadota</taxon>
        <taxon>Gammaproteobacteria</taxon>
        <taxon>Oceanospirillales</taxon>
        <taxon>Oceanospirillaceae</taxon>
        <taxon>Marinomonas</taxon>
    </lineage>
</organism>
<reference evidence="2" key="1">
    <citation type="submission" date="2016-11" db="EMBL/GenBank/DDBJ databases">
        <authorList>
            <person name="Varghese N."/>
            <person name="Submissions S."/>
        </authorList>
    </citation>
    <scope>NUCLEOTIDE SEQUENCE [LARGE SCALE GENOMIC DNA]</scope>
    <source>
        <strain evidence="2">DSM 16579</strain>
    </source>
</reference>
<dbReference type="RefSeq" id="WP_072842421.1">
    <property type="nucleotide sequence ID" value="NZ_FQVF01000035.1"/>
</dbReference>
<dbReference type="Proteomes" id="UP000184517">
    <property type="component" value="Unassembled WGS sequence"/>
</dbReference>
<proteinExistence type="predicted"/>
<dbReference type="EMBL" id="FQVF01000035">
    <property type="protein sequence ID" value="SHG86433.1"/>
    <property type="molecule type" value="Genomic_DNA"/>
</dbReference>
<evidence type="ECO:0000313" key="2">
    <source>
        <dbReference type="Proteomes" id="UP000184517"/>
    </source>
</evidence>
<dbReference type="AlphaFoldDB" id="A0A1M5NBR0"/>